<dbReference type="Pfam" id="PF14332">
    <property type="entry name" value="DUF4388"/>
    <property type="match status" value="1"/>
</dbReference>
<dbReference type="EMBL" id="AP024488">
    <property type="protein sequence ID" value="BCS97630.1"/>
    <property type="molecule type" value="Genomic_DNA"/>
</dbReference>
<dbReference type="Pfam" id="PF00072">
    <property type="entry name" value="Response_reg"/>
    <property type="match status" value="1"/>
</dbReference>
<organism evidence="4 5">
    <name type="scientific">Desulfoluna limicola</name>
    <dbReference type="NCBI Taxonomy" id="2810562"/>
    <lineage>
        <taxon>Bacteria</taxon>
        <taxon>Pseudomonadati</taxon>
        <taxon>Thermodesulfobacteriota</taxon>
        <taxon>Desulfobacteria</taxon>
        <taxon>Desulfobacterales</taxon>
        <taxon>Desulfolunaceae</taxon>
        <taxon>Desulfoluna</taxon>
    </lineage>
</organism>
<sequence length="446" mass="50795">MNGISHDYVRGFSLDSILTLIEMNQETWTLRIRSDGRVGYLYFENGTIIDAQVQDFLAEKAALELVSWDSPEIQIIKYCVKSRRIHTSMMQLLLEGKRIKDETRDARALDQRRYEEAVAHIEGFRFKQGQEILVATLNGNRRLHRGWLWYSRTIGSLKSIETALQHAVNLAPEDPAIAEEKERFSRAKRFVTDERVKRCPFCWAPLNLAALQCTNCGLHLLITKASLAGENDTGDPNIIDASVKRFSRVLDMESGRNLYASYYMAICHYNMKDMDRTLELLNDTVALGGDQPFFSDQLKLYLNWMASQQFVEEEQVVPAPRVDAGGIGKTILVVEDSSTTRKVISVTLKMKGYRIIEAVDGLEALSKLSEEKPDLMLLDIILPKMNGYEILSIVKNKREFKNLPVIMLTSRDGFMNRMKGKMAGTAAYLTKPFNPEDLLQTIVKHI</sequence>
<dbReference type="Gene3D" id="3.40.50.2300">
    <property type="match status" value="1"/>
</dbReference>
<dbReference type="InterPro" id="IPR011006">
    <property type="entry name" value="CheY-like_superfamily"/>
</dbReference>
<dbReference type="Proteomes" id="UP001320148">
    <property type="component" value="Chromosome"/>
</dbReference>
<keyword evidence="5" id="KW-1185">Reference proteome</keyword>
<evidence type="ECO:0000313" key="5">
    <source>
        <dbReference type="Proteomes" id="UP001320148"/>
    </source>
</evidence>
<dbReference type="PANTHER" id="PTHR44591">
    <property type="entry name" value="STRESS RESPONSE REGULATOR PROTEIN 1"/>
    <property type="match status" value="1"/>
</dbReference>
<protein>
    <recommendedName>
        <fullName evidence="3">Response regulatory domain-containing protein</fullName>
    </recommendedName>
</protein>
<proteinExistence type="predicted"/>
<name>A0ABM7PJ82_9BACT</name>
<dbReference type="InterPro" id="IPR001789">
    <property type="entry name" value="Sig_transdc_resp-reg_receiver"/>
</dbReference>
<feature type="modified residue" description="4-aspartylphosphate" evidence="2">
    <location>
        <position position="379"/>
    </location>
</feature>
<dbReference type="RefSeq" id="WP_236889034.1">
    <property type="nucleotide sequence ID" value="NZ_AP024488.1"/>
</dbReference>
<dbReference type="PROSITE" id="PS50110">
    <property type="entry name" value="RESPONSE_REGULATORY"/>
    <property type="match status" value="1"/>
</dbReference>
<accession>A0ABM7PJ82</accession>
<evidence type="ECO:0000259" key="3">
    <source>
        <dbReference type="PROSITE" id="PS50110"/>
    </source>
</evidence>
<dbReference type="PANTHER" id="PTHR44591:SF3">
    <property type="entry name" value="RESPONSE REGULATORY DOMAIN-CONTAINING PROTEIN"/>
    <property type="match status" value="1"/>
</dbReference>
<keyword evidence="1 2" id="KW-0597">Phosphoprotein</keyword>
<feature type="domain" description="Response regulatory" evidence="3">
    <location>
        <begin position="330"/>
        <end position="446"/>
    </location>
</feature>
<evidence type="ECO:0000313" key="4">
    <source>
        <dbReference type="EMBL" id="BCS97630.1"/>
    </source>
</evidence>
<dbReference type="InterPro" id="IPR025497">
    <property type="entry name" value="PatA-like_N"/>
</dbReference>
<dbReference type="SUPFAM" id="SSF52172">
    <property type="entry name" value="CheY-like"/>
    <property type="match status" value="1"/>
</dbReference>
<evidence type="ECO:0000256" key="1">
    <source>
        <dbReference type="ARBA" id="ARBA00022553"/>
    </source>
</evidence>
<gene>
    <name evidence="4" type="ORF">DSLASN_32620</name>
</gene>
<evidence type="ECO:0000256" key="2">
    <source>
        <dbReference type="PROSITE-ProRule" id="PRU00169"/>
    </source>
</evidence>
<reference evidence="4 5" key="1">
    <citation type="submission" date="2021-02" db="EMBL/GenBank/DDBJ databases">
        <title>Complete genome of Desulfoluna sp. strain ASN36.</title>
        <authorList>
            <person name="Takahashi A."/>
            <person name="Kojima H."/>
            <person name="Fukui M."/>
        </authorList>
    </citation>
    <scope>NUCLEOTIDE SEQUENCE [LARGE SCALE GENOMIC DNA]</scope>
    <source>
        <strain evidence="4 5">ASN36</strain>
    </source>
</reference>
<dbReference type="SMART" id="SM00448">
    <property type="entry name" value="REC"/>
    <property type="match status" value="1"/>
</dbReference>
<dbReference type="InterPro" id="IPR050595">
    <property type="entry name" value="Bact_response_regulator"/>
</dbReference>